<proteinExistence type="predicted"/>
<reference evidence="1" key="1">
    <citation type="journal article" date="2019" name="bioRxiv">
        <title>The Genome of the Zebra Mussel, Dreissena polymorpha: A Resource for Invasive Species Research.</title>
        <authorList>
            <person name="McCartney M.A."/>
            <person name="Auch B."/>
            <person name="Kono T."/>
            <person name="Mallez S."/>
            <person name="Zhang Y."/>
            <person name="Obille A."/>
            <person name="Becker A."/>
            <person name="Abrahante J.E."/>
            <person name="Garbe J."/>
            <person name="Badalamenti J.P."/>
            <person name="Herman A."/>
            <person name="Mangelson H."/>
            <person name="Liachko I."/>
            <person name="Sullivan S."/>
            <person name="Sone E.D."/>
            <person name="Koren S."/>
            <person name="Silverstein K.A.T."/>
            <person name="Beckman K.B."/>
            <person name="Gohl D.M."/>
        </authorList>
    </citation>
    <scope>NUCLEOTIDE SEQUENCE</scope>
    <source>
        <strain evidence="1">Duluth1</strain>
        <tissue evidence="1">Whole animal</tissue>
    </source>
</reference>
<dbReference type="EMBL" id="JAIWYP010000010">
    <property type="protein sequence ID" value="KAH3751643.1"/>
    <property type="molecule type" value="Genomic_DNA"/>
</dbReference>
<sequence>MTYVTKKMIQLIRMHDDGWSKEDGTFIRKQDDVFSKKMIHLKRMHDDGWRKEDGTLKRMQDDVCNKEDDTFDTTVR</sequence>
<dbReference type="AlphaFoldDB" id="A0A9D4I960"/>
<protein>
    <submittedName>
        <fullName evidence="1">Uncharacterized protein</fullName>
    </submittedName>
</protein>
<reference evidence="1" key="2">
    <citation type="submission" date="2020-11" db="EMBL/GenBank/DDBJ databases">
        <authorList>
            <person name="McCartney M.A."/>
            <person name="Auch B."/>
            <person name="Kono T."/>
            <person name="Mallez S."/>
            <person name="Becker A."/>
            <person name="Gohl D.M."/>
            <person name="Silverstein K.A.T."/>
            <person name="Koren S."/>
            <person name="Bechman K.B."/>
            <person name="Herman A."/>
            <person name="Abrahante J.E."/>
            <person name="Garbe J."/>
        </authorList>
    </citation>
    <scope>NUCLEOTIDE SEQUENCE</scope>
    <source>
        <strain evidence="1">Duluth1</strain>
        <tissue evidence="1">Whole animal</tissue>
    </source>
</reference>
<organism evidence="1 2">
    <name type="scientific">Dreissena polymorpha</name>
    <name type="common">Zebra mussel</name>
    <name type="synonym">Mytilus polymorpha</name>
    <dbReference type="NCBI Taxonomy" id="45954"/>
    <lineage>
        <taxon>Eukaryota</taxon>
        <taxon>Metazoa</taxon>
        <taxon>Spiralia</taxon>
        <taxon>Lophotrochozoa</taxon>
        <taxon>Mollusca</taxon>
        <taxon>Bivalvia</taxon>
        <taxon>Autobranchia</taxon>
        <taxon>Heteroconchia</taxon>
        <taxon>Euheterodonta</taxon>
        <taxon>Imparidentia</taxon>
        <taxon>Neoheterodontei</taxon>
        <taxon>Myida</taxon>
        <taxon>Dreissenoidea</taxon>
        <taxon>Dreissenidae</taxon>
        <taxon>Dreissena</taxon>
    </lineage>
</organism>
<comment type="caution">
    <text evidence="1">The sequence shown here is derived from an EMBL/GenBank/DDBJ whole genome shotgun (WGS) entry which is preliminary data.</text>
</comment>
<accession>A0A9D4I960</accession>
<gene>
    <name evidence="1" type="ORF">DPMN_186211</name>
</gene>
<dbReference type="Proteomes" id="UP000828390">
    <property type="component" value="Unassembled WGS sequence"/>
</dbReference>
<name>A0A9D4I960_DREPO</name>
<keyword evidence="2" id="KW-1185">Reference proteome</keyword>
<evidence type="ECO:0000313" key="1">
    <source>
        <dbReference type="EMBL" id="KAH3751643.1"/>
    </source>
</evidence>
<evidence type="ECO:0000313" key="2">
    <source>
        <dbReference type="Proteomes" id="UP000828390"/>
    </source>
</evidence>